<reference evidence="2 3" key="1">
    <citation type="journal article" date="2022" name="Nat. Ecol. Evol.">
        <title>A masculinizing supergene underlies an exaggerated male reproductive morph in a spider.</title>
        <authorList>
            <person name="Hendrickx F."/>
            <person name="De Corte Z."/>
            <person name="Sonet G."/>
            <person name="Van Belleghem S.M."/>
            <person name="Kostlbacher S."/>
            <person name="Vangestel C."/>
        </authorList>
    </citation>
    <scope>NUCLEOTIDE SEQUENCE [LARGE SCALE GENOMIC DNA]</scope>
    <source>
        <strain evidence="2">W744_W776</strain>
    </source>
</reference>
<dbReference type="PANTHER" id="PTHR16524:SF2">
    <property type="entry name" value="CELL DEATH REGULATOR AVEN"/>
    <property type="match status" value="1"/>
</dbReference>
<dbReference type="Proteomes" id="UP000827092">
    <property type="component" value="Unassembled WGS sequence"/>
</dbReference>
<sequence>MAPGPKKKNFNKNAGGKAADNQPDIRKKPTSNNESQNRKNIMTNDVDQANKDTILNEDNPSKYSKRTIDRNWSKYDEPIVDPHADTMRGRDFEVLLSYSGGGDSQLRLQDEKEWEENYIEEKSITFDLLDLENAVKCIPFHRRLNLPADIFDGAQLDKFNSIAKGQIKVFESKLEFPSTAIQEKTFKEPDPVDPTSNIIESYESEEVCDGPEKSFVLEKKTESIIESLASSLSLKNVVNKSPEKCPDELRKNEAHTDDLDFLLSLSTNATSMNIVKEDKPKEKKQTNVDDWLNSLLDD</sequence>
<dbReference type="PANTHER" id="PTHR16524">
    <property type="entry name" value="CELL DEATH REGULATOR AVEN"/>
    <property type="match status" value="1"/>
</dbReference>
<evidence type="ECO:0000256" key="1">
    <source>
        <dbReference type="SAM" id="MobiDB-lite"/>
    </source>
</evidence>
<feature type="compositionally biased region" description="Polar residues" evidence="1">
    <location>
        <begin position="30"/>
        <end position="62"/>
    </location>
</feature>
<proteinExistence type="predicted"/>
<accession>A0AAV6UDD7</accession>
<keyword evidence="3" id="KW-1185">Reference proteome</keyword>
<organism evidence="2 3">
    <name type="scientific">Oedothorax gibbosus</name>
    <dbReference type="NCBI Taxonomy" id="931172"/>
    <lineage>
        <taxon>Eukaryota</taxon>
        <taxon>Metazoa</taxon>
        <taxon>Ecdysozoa</taxon>
        <taxon>Arthropoda</taxon>
        <taxon>Chelicerata</taxon>
        <taxon>Arachnida</taxon>
        <taxon>Araneae</taxon>
        <taxon>Araneomorphae</taxon>
        <taxon>Entelegynae</taxon>
        <taxon>Araneoidea</taxon>
        <taxon>Linyphiidae</taxon>
        <taxon>Erigoninae</taxon>
        <taxon>Oedothorax</taxon>
    </lineage>
</organism>
<dbReference type="AlphaFoldDB" id="A0AAV6UDD7"/>
<dbReference type="GO" id="GO:0010972">
    <property type="term" value="P:negative regulation of G2/M transition of mitotic cell cycle"/>
    <property type="evidence" value="ECO:0007669"/>
    <property type="project" value="TreeGrafter"/>
</dbReference>
<protein>
    <recommendedName>
        <fullName evidence="4">Cell death regulator Aven</fullName>
    </recommendedName>
</protein>
<dbReference type="InterPro" id="IPR026187">
    <property type="entry name" value="Aven"/>
</dbReference>
<dbReference type="EMBL" id="JAFNEN010000463">
    <property type="protein sequence ID" value="KAG8182415.1"/>
    <property type="molecule type" value="Genomic_DNA"/>
</dbReference>
<evidence type="ECO:0000313" key="2">
    <source>
        <dbReference type="EMBL" id="KAG8182415.1"/>
    </source>
</evidence>
<name>A0AAV6UDD7_9ARAC</name>
<comment type="caution">
    <text evidence="2">The sequence shown here is derived from an EMBL/GenBank/DDBJ whole genome shotgun (WGS) entry which is preliminary data.</text>
</comment>
<gene>
    <name evidence="2" type="ORF">JTE90_018303</name>
</gene>
<evidence type="ECO:0008006" key="4">
    <source>
        <dbReference type="Google" id="ProtNLM"/>
    </source>
</evidence>
<feature type="compositionally biased region" description="Basic residues" evidence="1">
    <location>
        <begin position="1"/>
        <end position="10"/>
    </location>
</feature>
<evidence type="ECO:0000313" key="3">
    <source>
        <dbReference type="Proteomes" id="UP000827092"/>
    </source>
</evidence>
<feature type="region of interest" description="Disordered" evidence="1">
    <location>
        <begin position="1"/>
        <end position="63"/>
    </location>
</feature>